<protein>
    <submittedName>
        <fullName evidence="2">Uncharacterized protein</fullName>
    </submittedName>
</protein>
<keyword evidence="3" id="KW-1185">Reference proteome</keyword>
<name>A0A251SYH5_HELAN</name>
<keyword evidence="1" id="KW-0812">Transmembrane</keyword>
<proteinExistence type="predicted"/>
<accession>A0A251SYH5</accession>
<dbReference type="InParanoid" id="A0A251SYH5"/>
<gene>
    <name evidence="2" type="ORF">HannXRQ_Chr12g0356581</name>
</gene>
<reference evidence="3" key="1">
    <citation type="journal article" date="2017" name="Nature">
        <title>The sunflower genome provides insights into oil metabolism, flowering and Asterid evolution.</title>
        <authorList>
            <person name="Badouin H."/>
            <person name="Gouzy J."/>
            <person name="Grassa C.J."/>
            <person name="Murat F."/>
            <person name="Staton S.E."/>
            <person name="Cottret L."/>
            <person name="Lelandais-Briere C."/>
            <person name="Owens G.L."/>
            <person name="Carrere S."/>
            <person name="Mayjonade B."/>
            <person name="Legrand L."/>
            <person name="Gill N."/>
            <person name="Kane N.C."/>
            <person name="Bowers J.E."/>
            <person name="Hubner S."/>
            <person name="Bellec A."/>
            <person name="Berard A."/>
            <person name="Berges H."/>
            <person name="Blanchet N."/>
            <person name="Boniface M.C."/>
            <person name="Brunel D."/>
            <person name="Catrice O."/>
            <person name="Chaidir N."/>
            <person name="Claudel C."/>
            <person name="Donnadieu C."/>
            <person name="Faraut T."/>
            <person name="Fievet G."/>
            <person name="Helmstetter N."/>
            <person name="King M."/>
            <person name="Knapp S.J."/>
            <person name="Lai Z."/>
            <person name="Le Paslier M.C."/>
            <person name="Lippi Y."/>
            <person name="Lorenzon L."/>
            <person name="Mandel J.R."/>
            <person name="Marage G."/>
            <person name="Marchand G."/>
            <person name="Marquand E."/>
            <person name="Bret-Mestries E."/>
            <person name="Morien E."/>
            <person name="Nambeesan S."/>
            <person name="Nguyen T."/>
            <person name="Pegot-Espagnet P."/>
            <person name="Pouilly N."/>
            <person name="Raftis F."/>
            <person name="Sallet E."/>
            <person name="Schiex T."/>
            <person name="Thomas J."/>
            <person name="Vandecasteele C."/>
            <person name="Vares D."/>
            <person name="Vear F."/>
            <person name="Vautrin S."/>
            <person name="Crespi M."/>
            <person name="Mangin B."/>
            <person name="Burke J.M."/>
            <person name="Salse J."/>
            <person name="Munos S."/>
            <person name="Vincourt P."/>
            <person name="Rieseberg L.H."/>
            <person name="Langlade N.B."/>
        </authorList>
    </citation>
    <scope>NUCLEOTIDE SEQUENCE [LARGE SCALE GENOMIC DNA]</scope>
    <source>
        <strain evidence="3">cv. SF193</strain>
    </source>
</reference>
<keyword evidence="1" id="KW-1133">Transmembrane helix</keyword>
<dbReference type="STRING" id="4232.A0A251SYH5"/>
<keyword evidence="1" id="KW-0472">Membrane</keyword>
<dbReference type="Proteomes" id="UP000215914">
    <property type="component" value="Chromosome 12"/>
</dbReference>
<evidence type="ECO:0000313" key="2">
    <source>
        <dbReference type="EMBL" id="OTG03917.1"/>
    </source>
</evidence>
<sequence length="96" mass="10912">MDFQSSSNLKTHLGYTKSWCHYGHAKYHVIKKLGVRGLFTRELPLLIMMIGTLTGAQWGIIMLSMCLLGCYPYLCKKNCHLSPPLTFEAKVKFLTS</sequence>
<dbReference type="AlphaFoldDB" id="A0A251SYH5"/>
<evidence type="ECO:0000256" key="1">
    <source>
        <dbReference type="SAM" id="Phobius"/>
    </source>
</evidence>
<dbReference type="EMBL" id="CM007901">
    <property type="protein sequence ID" value="OTG03917.1"/>
    <property type="molecule type" value="Genomic_DNA"/>
</dbReference>
<evidence type="ECO:0000313" key="3">
    <source>
        <dbReference type="Proteomes" id="UP000215914"/>
    </source>
</evidence>
<organism evidence="2 3">
    <name type="scientific">Helianthus annuus</name>
    <name type="common">Common sunflower</name>
    <dbReference type="NCBI Taxonomy" id="4232"/>
    <lineage>
        <taxon>Eukaryota</taxon>
        <taxon>Viridiplantae</taxon>
        <taxon>Streptophyta</taxon>
        <taxon>Embryophyta</taxon>
        <taxon>Tracheophyta</taxon>
        <taxon>Spermatophyta</taxon>
        <taxon>Magnoliopsida</taxon>
        <taxon>eudicotyledons</taxon>
        <taxon>Gunneridae</taxon>
        <taxon>Pentapetalae</taxon>
        <taxon>asterids</taxon>
        <taxon>campanulids</taxon>
        <taxon>Asterales</taxon>
        <taxon>Asteraceae</taxon>
        <taxon>Asteroideae</taxon>
        <taxon>Heliantheae alliance</taxon>
        <taxon>Heliantheae</taxon>
        <taxon>Helianthus</taxon>
    </lineage>
</organism>
<feature type="transmembrane region" description="Helical" evidence="1">
    <location>
        <begin position="45"/>
        <end position="74"/>
    </location>
</feature>